<protein>
    <submittedName>
        <fullName evidence="2">Uncharacterized protein</fullName>
    </submittedName>
</protein>
<keyword evidence="3" id="KW-1185">Reference proteome</keyword>
<feature type="region of interest" description="Disordered" evidence="1">
    <location>
        <begin position="43"/>
        <end position="134"/>
    </location>
</feature>
<evidence type="ECO:0000313" key="3">
    <source>
        <dbReference type="Proteomes" id="UP001229421"/>
    </source>
</evidence>
<gene>
    <name evidence="2" type="ORF">QVD17_04749</name>
</gene>
<evidence type="ECO:0000313" key="2">
    <source>
        <dbReference type="EMBL" id="KAK1438936.1"/>
    </source>
</evidence>
<reference evidence="2" key="1">
    <citation type="journal article" date="2023" name="bioRxiv">
        <title>Improved chromosome-level genome assembly for marigold (Tagetes erecta).</title>
        <authorList>
            <person name="Jiang F."/>
            <person name="Yuan L."/>
            <person name="Wang S."/>
            <person name="Wang H."/>
            <person name="Xu D."/>
            <person name="Wang A."/>
            <person name="Fan W."/>
        </authorList>
    </citation>
    <scope>NUCLEOTIDE SEQUENCE</scope>
    <source>
        <strain evidence="2">WSJ</strain>
        <tissue evidence="2">Leaf</tissue>
    </source>
</reference>
<dbReference type="Proteomes" id="UP001229421">
    <property type="component" value="Unassembled WGS sequence"/>
</dbReference>
<name>A0AAD8LGW1_TARER</name>
<comment type="caution">
    <text evidence="2">The sequence shown here is derived from an EMBL/GenBank/DDBJ whole genome shotgun (WGS) entry which is preliminary data.</text>
</comment>
<evidence type="ECO:0000256" key="1">
    <source>
        <dbReference type="SAM" id="MobiDB-lite"/>
    </source>
</evidence>
<dbReference type="PRINTS" id="PR01217">
    <property type="entry name" value="PRICHEXTENSN"/>
</dbReference>
<sequence>MTKIPKTHIFVPSFTSIKVAEHSPAYLSLKTPPANDLRLQQEVVTTPNVPDFDPVPPEKPADPPPITPNPAPDFPGPPKPDPEIQPPGPDMPVPPNTPGGPEVVPPTVPEWTPPNPPEVVPQHPTPPEVPLPYA</sequence>
<dbReference type="AlphaFoldDB" id="A0AAD8LGW1"/>
<feature type="compositionally biased region" description="Pro residues" evidence="1">
    <location>
        <begin position="53"/>
        <end position="134"/>
    </location>
</feature>
<proteinExistence type="predicted"/>
<organism evidence="2 3">
    <name type="scientific">Tagetes erecta</name>
    <name type="common">African marigold</name>
    <dbReference type="NCBI Taxonomy" id="13708"/>
    <lineage>
        <taxon>Eukaryota</taxon>
        <taxon>Viridiplantae</taxon>
        <taxon>Streptophyta</taxon>
        <taxon>Embryophyta</taxon>
        <taxon>Tracheophyta</taxon>
        <taxon>Spermatophyta</taxon>
        <taxon>Magnoliopsida</taxon>
        <taxon>eudicotyledons</taxon>
        <taxon>Gunneridae</taxon>
        <taxon>Pentapetalae</taxon>
        <taxon>asterids</taxon>
        <taxon>campanulids</taxon>
        <taxon>Asterales</taxon>
        <taxon>Asteraceae</taxon>
        <taxon>Asteroideae</taxon>
        <taxon>Heliantheae alliance</taxon>
        <taxon>Tageteae</taxon>
        <taxon>Tagetes</taxon>
    </lineage>
</organism>
<accession>A0AAD8LGW1</accession>
<dbReference type="EMBL" id="JAUHHV010000001">
    <property type="protein sequence ID" value="KAK1438936.1"/>
    <property type="molecule type" value="Genomic_DNA"/>
</dbReference>